<dbReference type="Gene3D" id="3.40.850.10">
    <property type="entry name" value="Kinesin motor domain"/>
    <property type="match status" value="1"/>
</dbReference>
<keyword evidence="6 12" id="KW-0175">Coiled coil</keyword>
<sequence length="1724" mass="194135">MAGASVKVAVRVRPFNSREMSRESKCIIQMSGSTTTIVNPKQPKETPKSFSFDYSYWSHTSPEDINYASQKQVYRDIGEEMLQHAFEGYNVCIFAYGQTGAGKSYTMMGKQEKDQQGIIPQLCEDLFSRINDTTNDNMSYSVEVSYMEIYCERVRDLLNPKNKGNLRVREHPLLGPYVEDLSKLAVTSYNDIQDLMDSGNKARTVAATNMNETSSRSHAVFNIIFTQKRHDAETNITTEKVSKVSLVDLAGSERADSTGAKGTRLKEGANINKSLTTLGKVISALAEMDSGPNKNKKKKKTDFIPYRDSVLTWLLRENLGGNSRTAMVAALSPADINYDETLSTLRYADRAKQIRCNAVINEDPNNKLIRELKDEVTRLRDLLYAQGLGDITDNVSDLENNNRSRGGVELNPAPDNLSTVTSALVGMSPSSSLSALSSRAASVSSLHERILFAPGSEEAIERLKETEKIIAELNETWEEKLRRTEAIRMEREALLAEMGVAMREDGGTLGVFSPKKTPHLVNLNEDPLMSECLLYYIKDGITRVGREDAEKRQDIVLSGHFIKEEHCVFRSDSCGGSEAVVTLEPCEGADTYVNGKKVTEPSVLRSGNRIIMGKSHVFRFNHPEQARQERERTPCAETPAEPVDWAFAQRELLEKQGIDMKQEMEQRLQELEDQYRREREEATYLLEQQRLDYESKLEALQKQMDSRYYPEVNEEEEEPEDEVQWTERECELALWAFRKWKWYQFTSLRDLLWGNAIFLKEANAISVELKKKVQFQFVLLTDTLYSPLPPDLLPPEAAKDRETRPFPRTIVAVEVQDQKNGATHYWTLEKLRQRLDLMREMYDRAAEVPSSIIEDCDNVVTGGDPFYDRFPWFRLVGRAFVYLSNLLYPVPLVHRVAVVSEKGEVKGFLRVAVQAISADEEAPDYGSGVRQSGTAKISFDDQHFEKFQAESCPGVGMSRSGTSQEELRIVEGQGQAADSGPSADEVNNNTCSAVTPEGLLDSPEKAALDGPLDAALDHLGLGSTFTFRVTVLQASSISAEYADIFCQFNFIHRHDEAFSTEPLKNTGRGPPLGFYHVQNIAVEVTRSFIEYIKSQPLVFEVFGHYQQHPFPPLCKDVLSPLRPSRRHFPRVMPLSKPVPATKLSTLTRPCPGPCHCKYDLLVYFEICELEANGDYIPAVVDHRGGMPCMGTFLLHQGIQRRITVTLLHETGSHIRWKEVRELVVGRIRNTPETDESLIDPNILSLSILSSGYICPAQDDRQFLDSDMPRTFYQFEAAWDSSMHNSLLLNRVTPYREKIYMTLSAYIEMENCTQPAVVTKDFCMVFYSRDAKLPASRSIRNLFGSGSLRASESNRVTGVYELSLCHVADAGSPGMQRRRRRVLDTSVAYVRGEENLAGWRPRSDSLILDHQWELEKLSLLQEVEKTRHYLLLREKLEAAQRPGPETLSPAASDGSEAHGSSSASSPLTAEARPASLEAPSERQRELAVKCLRLLTHSFNREYTHSHVCVSASESKLSEMSVTLLRDPSMSPLGAATLTPSSTCPSLVEGRYGATDLRTPQPCSRPASPEPEPLPEVDAKKLPSPARAAEADKEPQRLLVPDIQEIRVSPIVSKKGYLHFLEPHTAGWAKRFVVVRRPYAYMYNHDKDAVERFVLNLSTAQVEYSEDQQAMLKTPNTFAVCTEHRGILLQASSDKDMHDWLYAFNPLLAGTIRSKLSRRRSAQMRV</sequence>
<proteinExistence type="inferred from homology"/>
<dbReference type="SMART" id="SM00240">
    <property type="entry name" value="FHA"/>
    <property type="match status" value="1"/>
</dbReference>
<dbReference type="Pfam" id="PF12473">
    <property type="entry name" value="DUF3694"/>
    <property type="match status" value="1"/>
</dbReference>
<dbReference type="CDD" id="cd22726">
    <property type="entry name" value="FHA_KIF1A"/>
    <property type="match status" value="1"/>
</dbReference>
<dbReference type="InterPro" id="IPR032405">
    <property type="entry name" value="Kinesin_assoc"/>
</dbReference>
<dbReference type="PANTHER" id="PTHR47117">
    <property type="entry name" value="STAR-RELATED LIPID TRANSFER PROTEIN 9"/>
    <property type="match status" value="1"/>
</dbReference>
<dbReference type="SUPFAM" id="SSF49879">
    <property type="entry name" value="SMAD/FHA domain"/>
    <property type="match status" value="1"/>
</dbReference>
<dbReference type="Gene3D" id="2.30.29.30">
    <property type="entry name" value="Pleckstrin-homology domain (PH domain)/Phosphotyrosine-binding domain (PTB)"/>
    <property type="match status" value="1"/>
</dbReference>
<evidence type="ECO:0000256" key="5">
    <source>
        <dbReference type="ARBA" id="ARBA00022840"/>
    </source>
</evidence>
<evidence type="ECO:0000256" key="1">
    <source>
        <dbReference type="ARBA" id="ARBA00004245"/>
    </source>
</evidence>
<evidence type="ECO:0000259" key="15">
    <source>
        <dbReference type="PROSITE" id="PS50006"/>
    </source>
</evidence>
<evidence type="ECO:0000259" key="16">
    <source>
        <dbReference type="PROSITE" id="PS50067"/>
    </source>
</evidence>
<comment type="catalytic activity">
    <reaction evidence="9">
        <text>ATP + H2O + a kinesin associated with a microtubule at position (n) = ADP + phosphate a kinesin associated with a microtubule at position (n+1, toward the plus end).</text>
        <dbReference type="EC" id="5.6.1.3"/>
    </reaction>
</comment>
<evidence type="ECO:0000256" key="12">
    <source>
        <dbReference type="SAM" id="Coils"/>
    </source>
</evidence>
<feature type="coiled-coil region" evidence="12">
    <location>
        <begin position="456"/>
        <end position="483"/>
    </location>
</feature>
<feature type="domain" description="Kinesin motor" evidence="16">
    <location>
        <begin position="5"/>
        <end position="354"/>
    </location>
</feature>
<dbReference type="Proteomes" id="UP001652663">
    <property type="component" value="Chromosome 3"/>
</dbReference>
<dbReference type="CDD" id="cd01233">
    <property type="entry name" value="PH_KIFIA_KIFIB"/>
    <property type="match status" value="1"/>
</dbReference>
<feature type="compositionally biased region" description="Low complexity" evidence="13">
    <location>
        <begin position="1449"/>
        <end position="1470"/>
    </location>
</feature>
<dbReference type="InterPro" id="IPR036961">
    <property type="entry name" value="Kinesin_motor_dom_sf"/>
</dbReference>
<feature type="coiled-coil region" evidence="12">
    <location>
        <begin position="654"/>
        <end position="688"/>
    </location>
</feature>
<keyword evidence="17" id="KW-1185">Reference proteome</keyword>
<keyword evidence="3" id="KW-0493">Microtubule</keyword>
<feature type="binding site" evidence="11">
    <location>
        <begin position="97"/>
        <end position="104"/>
    </location>
    <ligand>
        <name>ATP</name>
        <dbReference type="ChEBI" id="CHEBI:30616"/>
    </ligand>
</feature>
<evidence type="ECO:0000256" key="6">
    <source>
        <dbReference type="ARBA" id="ARBA00023054"/>
    </source>
</evidence>
<dbReference type="Pfam" id="PF12423">
    <property type="entry name" value="KIF1B"/>
    <property type="match status" value="1"/>
</dbReference>
<dbReference type="PROSITE" id="PS50067">
    <property type="entry name" value="KINESIN_MOTOR_2"/>
    <property type="match status" value="1"/>
</dbReference>
<keyword evidence="8" id="KW-0206">Cytoskeleton</keyword>
<dbReference type="InterPro" id="IPR008984">
    <property type="entry name" value="SMAD_FHA_dom_sf"/>
</dbReference>
<reference evidence="18" key="1">
    <citation type="submission" date="2025-08" db="UniProtKB">
        <authorList>
            <consortium name="RefSeq"/>
        </authorList>
    </citation>
    <scope>IDENTIFICATION</scope>
    <source>
        <tissue evidence="18">Blood</tissue>
    </source>
</reference>
<dbReference type="InterPro" id="IPR049780">
    <property type="entry name" value="PH_KIFIA_KIFIB"/>
</dbReference>
<dbReference type="InterPro" id="IPR001752">
    <property type="entry name" value="Kinesin_motor_dom"/>
</dbReference>
<dbReference type="SUPFAM" id="SSF50729">
    <property type="entry name" value="PH domain-like"/>
    <property type="match status" value="1"/>
</dbReference>
<dbReference type="PROSITE" id="PS50003">
    <property type="entry name" value="PH_DOMAIN"/>
    <property type="match status" value="1"/>
</dbReference>
<dbReference type="CDD" id="cd01365">
    <property type="entry name" value="KISc_KIF1A_KIF1B"/>
    <property type="match status" value="1"/>
</dbReference>
<gene>
    <name evidence="18" type="primary">KIF1A</name>
</gene>
<dbReference type="Pfam" id="PF00169">
    <property type="entry name" value="PH"/>
    <property type="match status" value="1"/>
</dbReference>
<dbReference type="SMART" id="SM00233">
    <property type="entry name" value="PH"/>
    <property type="match status" value="1"/>
</dbReference>
<evidence type="ECO:0000256" key="13">
    <source>
        <dbReference type="SAM" id="MobiDB-lite"/>
    </source>
</evidence>
<accession>A0ABM4S5T0</accession>
<dbReference type="InterPro" id="IPR011993">
    <property type="entry name" value="PH-like_dom_sf"/>
</dbReference>
<dbReference type="InterPro" id="IPR000253">
    <property type="entry name" value="FHA_dom"/>
</dbReference>
<keyword evidence="2" id="KW-0963">Cytoplasm</keyword>
<dbReference type="PANTHER" id="PTHR47117:SF2">
    <property type="entry name" value="KINESIN-LIKE PROTEIN KIF1A ISOFORM X1"/>
    <property type="match status" value="1"/>
</dbReference>
<protein>
    <recommendedName>
        <fullName evidence="10">plus-end-directed kinesin ATPase</fullName>
        <ecNumber evidence="10">5.6.1.3</ecNumber>
    </recommendedName>
</protein>
<dbReference type="GeneID" id="109556592"/>
<evidence type="ECO:0000256" key="8">
    <source>
        <dbReference type="ARBA" id="ARBA00023212"/>
    </source>
</evidence>
<evidence type="ECO:0000256" key="9">
    <source>
        <dbReference type="ARBA" id="ARBA00050273"/>
    </source>
</evidence>
<dbReference type="PROSITE" id="PS00411">
    <property type="entry name" value="KINESIN_MOTOR_1"/>
    <property type="match status" value="1"/>
</dbReference>
<dbReference type="InterPro" id="IPR001849">
    <property type="entry name" value="PH_domain"/>
</dbReference>
<dbReference type="PRINTS" id="PR00380">
    <property type="entry name" value="KINESINHEAVY"/>
</dbReference>
<keyword evidence="7 11" id="KW-0505">Motor protein</keyword>
<dbReference type="InterPro" id="IPR022140">
    <property type="entry name" value="Kinesin-like_KIF1-typ"/>
</dbReference>
<feature type="domain" description="PH" evidence="14">
    <location>
        <begin position="1609"/>
        <end position="1707"/>
    </location>
</feature>
<keyword evidence="4 11" id="KW-0547">Nucleotide-binding</keyword>
<evidence type="ECO:0000256" key="10">
    <source>
        <dbReference type="ARBA" id="ARBA00066390"/>
    </source>
</evidence>
<dbReference type="Pfam" id="PF00498">
    <property type="entry name" value="FHA"/>
    <property type="match status" value="1"/>
</dbReference>
<evidence type="ECO:0000259" key="14">
    <source>
        <dbReference type="PROSITE" id="PS50003"/>
    </source>
</evidence>
<dbReference type="RefSeq" id="XP_070643153.1">
    <property type="nucleotide sequence ID" value="XM_070787052.1"/>
</dbReference>
<organism evidence="17 18">
    <name type="scientific">Bos indicus</name>
    <name type="common">Zebu</name>
    <dbReference type="NCBI Taxonomy" id="9915"/>
    <lineage>
        <taxon>Eukaryota</taxon>
        <taxon>Metazoa</taxon>
        <taxon>Chordata</taxon>
        <taxon>Craniata</taxon>
        <taxon>Vertebrata</taxon>
        <taxon>Euteleostomi</taxon>
        <taxon>Mammalia</taxon>
        <taxon>Eutheria</taxon>
        <taxon>Laurasiatheria</taxon>
        <taxon>Artiodactyla</taxon>
        <taxon>Ruminantia</taxon>
        <taxon>Pecora</taxon>
        <taxon>Bovidae</taxon>
        <taxon>Bovinae</taxon>
        <taxon>Bos</taxon>
    </lineage>
</organism>
<dbReference type="Pfam" id="PF16183">
    <property type="entry name" value="Kinesin_assoc"/>
    <property type="match status" value="1"/>
</dbReference>
<dbReference type="Gene3D" id="2.60.200.20">
    <property type="match status" value="1"/>
</dbReference>
<dbReference type="SUPFAM" id="SSF52540">
    <property type="entry name" value="P-loop containing nucleoside triphosphate hydrolases"/>
    <property type="match status" value="1"/>
</dbReference>
<evidence type="ECO:0000256" key="2">
    <source>
        <dbReference type="ARBA" id="ARBA00022490"/>
    </source>
</evidence>
<dbReference type="InterPro" id="IPR049779">
    <property type="entry name" value="FHA_KIF1A"/>
</dbReference>
<feature type="region of interest" description="Disordered" evidence="13">
    <location>
        <begin position="1555"/>
        <end position="1592"/>
    </location>
</feature>
<dbReference type="Pfam" id="PF00225">
    <property type="entry name" value="Kinesin"/>
    <property type="match status" value="1"/>
</dbReference>
<keyword evidence="5 11" id="KW-0067">ATP-binding</keyword>
<evidence type="ECO:0000313" key="18">
    <source>
        <dbReference type="RefSeq" id="XP_070643153.1"/>
    </source>
</evidence>
<dbReference type="InterPro" id="IPR019821">
    <property type="entry name" value="Kinesin_motor_CS"/>
</dbReference>
<dbReference type="InterPro" id="IPR027417">
    <property type="entry name" value="P-loop_NTPase"/>
</dbReference>
<evidence type="ECO:0000256" key="11">
    <source>
        <dbReference type="PROSITE-ProRule" id="PRU00283"/>
    </source>
</evidence>
<dbReference type="Gene3D" id="6.10.250.2520">
    <property type="match status" value="1"/>
</dbReference>
<feature type="domain" description="FHA" evidence="15">
    <location>
        <begin position="542"/>
        <end position="598"/>
    </location>
</feature>
<dbReference type="InterPro" id="IPR022164">
    <property type="entry name" value="Kinesin-like"/>
</dbReference>
<name>A0ABM4S5T0_BOSIN</name>
<comment type="similarity">
    <text evidence="11">Belongs to the TRAFAC class myosin-kinesin ATPase superfamily. Kinesin family.</text>
</comment>
<comment type="subcellular location">
    <subcellularLocation>
        <location evidence="1">Cytoplasm</location>
        <location evidence="1">Cytoskeleton</location>
    </subcellularLocation>
</comment>
<evidence type="ECO:0000313" key="17">
    <source>
        <dbReference type="Proteomes" id="UP001652663"/>
    </source>
</evidence>
<feature type="region of interest" description="Disordered" evidence="13">
    <location>
        <begin position="1439"/>
        <end position="1480"/>
    </location>
</feature>
<evidence type="ECO:0000256" key="7">
    <source>
        <dbReference type="ARBA" id="ARBA00023175"/>
    </source>
</evidence>
<dbReference type="SMART" id="SM00129">
    <property type="entry name" value="KISc"/>
    <property type="match status" value="1"/>
</dbReference>
<evidence type="ECO:0000256" key="3">
    <source>
        <dbReference type="ARBA" id="ARBA00022701"/>
    </source>
</evidence>
<dbReference type="EC" id="5.6.1.3" evidence="10"/>
<evidence type="ECO:0000256" key="4">
    <source>
        <dbReference type="ARBA" id="ARBA00022741"/>
    </source>
</evidence>
<dbReference type="PROSITE" id="PS50006">
    <property type="entry name" value="FHA_DOMAIN"/>
    <property type="match status" value="1"/>
</dbReference>